<evidence type="ECO:0000313" key="5">
    <source>
        <dbReference type="EMBL" id="MCL6678705.1"/>
    </source>
</evidence>
<sequence length="182" mass="19914">MTRRTGNRERPPLDQQKLNELALTYVGRFATSRAKLASYLGRKLRERGWAGDRPADVEGIVERLASLGYVDDAAYALSKSRALTSRGYGVRRVSQSLRAAGIGEEDSEPARDHAEEEAVDSALKFARRRRFGPYGEGGSDRANRERALAAMVRAGHSFALAAAILAIEPGGNIDLELLKEKS</sequence>
<evidence type="ECO:0000256" key="1">
    <source>
        <dbReference type="ARBA" id="ARBA00004496"/>
    </source>
</evidence>
<organism evidence="5 6">
    <name type="scientific">Sphingomonas anseongensis</name>
    <dbReference type="NCBI Taxonomy" id="2908207"/>
    <lineage>
        <taxon>Bacteria</taxon>
        <taxon>Pseudomonadati</taxon>
        <taxon>Pseudomonadota</taxon>
        <taxon>Alphaproteobacteria</taxon>
        <taxon>Sphingomonadales</taxon>
        <taxon>Sphingomonadaceae</taxon>
        <taxon>Sphingomonas</taxon>
    </lineage>
</organism>
<evidence type="ECO:0000256" key="2">
    <source>
        <dbReference type="ARBA" id="ARBA00009695"/>
    </source>
</evidence>
<evidence type="ECO:0000256" key="3">
    <source>
        <dbReference type="ARBA" id="ARBA00018111"/>
    </source>
</evidence>
<comment type="subcellular location">
    <subcellularLocation>
        <location evidence="1">Cytoplasm</location>
    </subcellularLocation>
</comment>
<accession>A0ABT0REJ8</accession>
<keyword evidence="6" id="KW-1185">Reference proteome</keyword>
<dbReference type="Proteomes" id="UP001165343">
    <property type="component" value="Unassembled WGS sequence"/>
</dbReference>
<gene>
    <name evidence="5" type="ORF">LZ519_05145</name>
</gene>
<dbReference type="PANTHER" id="PTHR33602">
    <property type="entry name" value="REGULATORY PROTEIN RECX FAMILY PROTEIN"/>
    <property type="match status" value="1"/>
</dbReference>
<keyword evidence="4" id="KW-0963">Cytoplasm</keyword>
<dbReference type="PANTHER" id="PTHR33602:SF1">
    <property type="entry name" value="REGULATORY PROTEIN RECX FAMILY PROTEIN"/>
    <property type="match status" value="1"/>
</dbReference>
<evidence type="ECO:0000313" key="6">
    <source>
        <dbReference type="Proteomes" id="UP001165343"/>
    </source>
</evidence>
<protein>
    <recommendedName>
        <fullName evidence="3">Regulatory protein RecX</fullName>
    </recommendedName>
</protein>
<comment type="caution">
    <text evidence="5">The sequence shown here is derived from an EMBL/GenBank/DDBJ whole genome shotgun (WGS) entry which is preliminary data.</text>
</comment>
<name>A0ABT0REJ8_9SPHN</name>
<dbReference type="EMBL" id="JAMGBC010000001">
    <property type="protein sequence ID" value="MCL6678705.1"/>
    <property type="molecule type" value="Genomic_DNA"/>
</dbReference>
<reference evidence="5" key="1">
    <citation type="submission" date="2022-05" db="EMBL/GenBank/DDBJ databases">
        <authorList>
            <person name="Jo J.-H."/>
            <person name="Im W.-T."/>
        </authorList>
    </citation>
    <scope>NUCLEOTIDE SEQUENCE</scope>
    <source>
        <strain evidence="5">RG327</strain>
    </source>
</reference>
<proteinExistence type="inferred from homology"/>
<dbReference type="InterPro" id="IPR003783">
    <property type="entry name" value="Regulatory_RecX"/>
</dbReference>
<dbReference type="Gene3D" id="1.10.10.10">
    <property type="entry name" value="Winged helix-like DNA-binding domain superfamily/Winged helix DNA-binding domain"/>
    <property type="match status" value="1"/>
</dbReference>
<dbReference type="InterPro" id="IPR036388">
    <property type="entry name" value="WH-like_DNA-bd_sf"/>
</dbReference>
<evidence type="ECO:0000256" key="4">
    <source>
        <dbReference type="ARBA" id="ARBA00022490"/>
    </source>
</evidence>
<comment type="similarity">
    <text evidence="2">Belongs to the RecX family.</text>
</comment>
<dbReference type="RefSeq" id="WP_249867646.1">
    <property type="nucleotide sequence ID" value="NZ_JAMGBC010000001.1"/>
</dbReference>